<reference evidence="3 4" key="1">
    <citation type="submission" date="2016-08" db="EMBL/GenBank/DDBJ databases">
        <title>New Insights into Marine Group III Euryarchaeota, from dark to light.</title>
        <authorList>
            <person name="Haro-Moreno J.M."/>
            <person name="Rodriguez-Valera F."/>
            <person name="Lopez-Garcia P."/>
            <person name="Moreira D."/>
            <person name="Martin-Cuadrado A.B."/>
        </authorList>
    </citation>
    <scope>NUCLEOTIDE SEQUENCE [LARGE SCALE GENOMIC DNA]</scope>
    <source>
        <strain evidence="3">CG-Epi2</strain>
    </source>
</reference>
<evidence type="ECO:0000313" key="3">
    <source>
        <dbReference type="EMBL" id="OIR22743.1"/>
    </source>
</evidence>
<dbReference type="InterPro" id="IPR013373">
    <property type="entry name" value="Flagellin/pilin_N_arc"/>
</dbReference>
<accession>A0A1J5TP73</accession>
<gene>
    <name evidence="3" type="ORF">BET99_03725</name>
</gene>
<dbReference type="InterPro" id="IPR012859">
    <property type="entry name" value="Pilin_N_archaeal"/>
</dbReference>
<dbReference type="Proteomes" id="UP000183615">
    <property type="component" value="Unassembled WGS sequence"/>
</dbReference>
<dbReference type="EMBL" id="MIYZ01000007">
    <property type="protein sequence ID" value="OIR22743.1"/>
    <property type="molecule type" value="Genomic_DNA"/>
</dbReference>
<proteinExistence type="predicted"/>
<feature type="domain" description="Archaeal Type IV pilin N-terminal" evidence="2">
    <location>
        <begin position="10"/>
        <end position="57"/>
    </location>
</feature>
<evidence type="ECO:0000259" key="2">
    <source>
        <dbReference type="Pfam" id="PF07790"/>
    </source>
</evidence>
<keyword evidence="1" id="KW-0812">Transmembrane</keyword>
<name>A0A1J5TP73_9ARCH</name>
<keyword evidence="1" id="KW-1133">Transmembrane helix</keyword>
<comment type="caution">
    <text evidence="3">The sequence shown here is derived from an EMBL/GenBank/DDBJ whole genome shotgun (WGS) entry which is preliminary data.</text>
</comment>
<dbReference type="Pfam" id="PF07790">
    <property type="entry name" value="Pilin_N"/>
    <property type="match status" value="1"/>
</dbReference>
<sequence length="167" mass="18139">MNRRIINNEEAVSPVIAVILMVAITVVMAAVLYAWLGGIIGGSPKSPPTGSMMVENDGTDVWKVSIIKMNPTVSINSVHWYLLDVSDMTKVEGMVSDIYGFKNGEGKAVTYVDNDFDAKVSPGDQFVIYPGSAGTSLESYPDLTDYSFRMKFDPTGDTIGYDTEFAS</sequence>
<protein>
    <recommendedName>
        <fullName evidence="2">Archaeal Type IV pilin N-terminal domain-containing protein</fullName>
    </recommendedName>
</protein>
<dbReference type="AlphaFoldDB" id="A0A1J5TP73"/>
<dbReference type="NCBIfam" id="TIGR02537">
    <property type="entry name" value="arch_flag_Nterm"/>
    <property type="match status" value="1"/>
</dbReference>
<evidence type="ECO:0000256" key="1">
    <source>
        <dbReference type="SAM" id="Phobius"/>
    </source>
</evidence>
<keyword evidence="1" id="KW-0472">Membrane</keyword>
<organism evidence="3 4">
    <name type="scientific">Marine Group III euryarchaeote CG-Epi2</name>
    <dbReference type="NCBI Taxonomy" id="1888996"/>
    <lineage>
        <taxon>Archaea</taxon>
        <taxon>Methanobacteriati</taxon>
        <taxon>Thermoplasmatota</taxon>
        <taxon>Thermoplasmata</taxon>
        <taxon>Candidatus Thermoprofundales</taxon>
    </lineage>
</organism>
<evidence type="ECO:0000313" key="4">
    <source>
        <dbReference type="Proteomes" id="UP000183615"/>
    </source>
</evidence>
<feature type="transmembrane region" description="Helical" evidence="1">
    <location>
        <begin position="12"/>
        <end position="36"/>
    </location>
</feature>